<gene>
    <name evidence="2" type="ORF">GSPATT00012869001</name>
</gene>
<dbReference type="PANTHER" id="PTHR12621:SF7">
    <property type="entry name" value="CYSTEINE AND HISTIDINE-RICH DOMAIN-CONTAINING PROTEIN 1"/>
    <property type="match status" value="1"/>
</dbReference>
<name>A0D2U4_PARTE</name>
<keyword evidence="1" id="KW-0472">Membrane</keyword>
<dbReference type="GeneID" id="5030542"/>
<proteinExistence type="predicted"/>
<dbReference type="OMA" id="IVENVIM"/>
<organism evidence="2 3">
    <name type="scientific">Paramecium tetraurelia</name>
    <dbReference type="NCBI Taxonomy" id="5888"/>
    <lineage>
        <taxon>Eukaryota</taxon>
        <taxon>Sar</taxon>
        <taxon>Alveolata</taxon>
        <taxon>Ciliophora</taxon>
        <taxon>Intramacronucleata</taxon>
        <taxon>Oligohymenophorea</taxon>
        <taxon>Peniculida</taxon>
        <taxon>Parameciidae</taxon>
        <taxon>Paramecium</taxon>
    </lineage>
</organism>
<evidence type="ECO:0000256" key="1">
    <source>
        <dbReference type="SAM" id="Phobius"/>
    </source>
</evidence>
<dbReference type="OrthoDB" id="289811at2759"/>
<dbReference type="InParanoid" id="A0D2U4"/>
<dbReference type="AlphaFoldDB" id="A0D2U4"/>
<dbReference type="HOGENOM" id="CLU_038221_1_0_1"/>
<evidence type="ECO:0000313" key="3">
    <source>
        <dbReference type="Proteomes" id="UP000000600"/>
    </source>
</evidence>
<dbReference type="EMBL" id="CT868263">
    <property type="protein sequence ID" value="CAK77361.1"/>
    <property type="molecule type" value="Genomic_DNA"/>
</dbReference>
<protein>
    <recommendedName>
        <fullName evidence="4">Transmembrane protein</fullName>
    </recommendedName>
</protein>
<keyword evidence="3" id="KW-1185">Reference proteome</keyword>
<reference evidence="2 3" key="1">
    <citation type="journal article" date="2006" name="Nature">
        <title>Global trends of whole-genome duplications revealed by the ciliate Paramecium tetraurelia.</title>
        <authorList>
            <consortium name="Genoscope"/>
            <person name="Aury J.-M."/>
            <person name="Jaillon O."/>
            <person name="Duret L."/>
            <person name="Noel B."/>
            <person name="Jubin C."/>
            <person name="Porcel B.M."/>
            <person name="Segurens B."/>
            <person name="Daubin V."/>
            <person name="Anthouard V."/>
            <person name="Aiach N."/>
            <person name="Arnaiz O."/>
            <person name="Billaut A."/>
            <person name="Beisson J."/>
            <person name="Blanc I."/>
            <person name="Bouhouche K."/>
            <person name="Camara F."/>
            <person name="Duharcourt S."/>
            <person name="Guigo R."/>
            <person name="Gogendeau D."/>
            <person name="Katinka M."/>
            <person name="Keller A.-M."/>
            <person name="Kissmehl R."/>
            <person name="Klotz C."/>
            <person name="Koll F."/>
            <person name="Le Moue A."/>
            <person name="Lepere C."/>
            <person name="Malinsky S."/>
            <person name="Nowacki M."/>
            <person name="Nowak J.K."/>
            <person name="Plattner H."/>
            <person name="Poulain J."/>
            <person name="Ruiz F."/>
            <person name="Serrano V."/>
            <person name="Zagulski M."/>
            <person name="Dessen P."/>
            <person name="Betermier M."/>
            <person name="Weissenbach J."/>
            <person name="Scarpelli C."/>
            <person name="Schachter V."/>
            <person name="Sperling L."/>
            <person name="Meyer E."/>
            <person name="Cohen J."/>
            <person name="Wincker P."/>
        </authorList>
    </citation>
    <scope>NUCLEOTIDE SEQUENCE [LARGE SCALE GENOMIC DNA]</scope>
    <source>
        <strain evidence="2 3">Stock d4-2</strain>
    </source>
</reference>
<dbReference type="eggNOG" id="ENOG502T0YS">
    <property type="taxonomic scope" value="Eukaryota"/>
</dbReference>
<evidence type="ECO:0008006" key="4">
    <source>
        <dbReference type="Google" id="ProtNLM"/>
    </source>
</evidence>
<feature type="transmembrane region" description="Helical" evidence="1">
    <location>
        <begin position="36"/>
        <end position="57"/>
    </location>
</feature>
<accession>A0D2U4</accession>
<dbReference type="PANTHER" id="PTHR12621">
    <property type="entry name" value="CYSTEINE AND HISTIDINE-RICH DOMAIN CHORD -CONTAINING PROTEIN"/>
    <property type="match status" value="1"/>
</dbReference>
<evidence type="ECO:0000313" key="2">
    <source>
        <dbReference type="EMBL" id="CAK77361.1"/>
    </source>
</evidence>
<keyword evidence="1" id="KW-0812">Transmembrane</keyword>
<dbReference type="Proteomes" id="UP000000600">
    <property type="component" value="Unassembled WGS sequence"/>
</dbReference>
<keyword evidence="1" id="KW-1133">Transmembrane helix</keyword>
<dbReference type="GO" id="GO:0008270">
    <property type="term" value="F:zinc ion binding"/>
    <property type="evidence" value="ECO:0000318"/>
    <property type="project" value="GO_Central"/>
</dbReference>
<dbReference type="KEGG" id="ptm:GSPATT00012869001"/>
<dbReference type="RefSeq" id="XP_001444758.1">
    <property type="nucleotide sequence ID" value="XM_001444721.1"/>
</dbReference>
<sequence length="465" mass="54686">MNKIIDSIEKLDIFGVPVALLTNENEPKFKSKLGGFISLIVGSTSLAYFFYIMILWINNQVPPNVSAKQQTTGYSEFAWSEPLITFSLYDFSSDIDPFRKEKNFITPLLFTILDSRIEDQPMLLYSTEDHPRQFQVEEGSLILNNVYGKDEIHKEMKQYLLTFVMCSDELNIKGITCADANEIQQYIQNDHGFLFITIKLHQLNYVTRELESFEKQFYSAFDPRRTIYSQVMLKQQETIIDDGILFDKLRHYFFLNNYEITNQSVDIDFMTSQIYFIAINSYLFRIDNISIVENVIMPKLGQILAQIGSIVQLIFILQYFAVYYNKQLFENQQTHDIITMYYPEFKELQLDRFNQIKFNHKEKTKSPKQSVSSAYKMLQKGAKQKCRLNNILYEISRLQFVFQQQLGNQAFQFCHTFGGLISENLFETINMKESNQMMVYPFDSFEQTQNKVVHIEPLELLIKQN</sequence>